<proteinExistence type="predicted"/>
<feature type="domain" description="SPOR" evidence="2">
    <location>
        <begin position="124"/>
        <end position="203"/>
    </location>
</feature>
<keyword evidence="4" id="KW-1185">Reference proteome</keyword>
<dbReference type="GO" id="GO:0042834">
    <property type="term" value="F:peptidoglycan binding"/>
    <property type="evidence" value="ECO:0007669"/>
    <property type="project" value="InterPro"/>
</dbReference>
<organism evidence="3 4">
    <name type="scientific">Tamilnaduibacter salinus</name>
    <dbReference type="NCBI Taxonomy" id="1484056"/>
    <lineage>
        <taxon>Bacteria</taxon>
        <taxon>Pseudomonadati</taxon>
        <taxon>Pseudomonadota</taxon>
        <taxon>Gammaproteobacteria</taxon>
        <taxon>Pseudomonadales</taxon>
        <taxon>Marinobacteraceae</taxon>
        <taxon>Tamilnaduibacter</taxon>
    </lineage>
</organism>
<dbReference type="InterPro" id="IPR007730">
    <property type="entry name" value="SPOR-like_dom"/>
</dbReference>
<dbReference type="EMBL" id="NMPM01000092">
    <property type="protein sequence ID" value="PAV24903.1"/>
    <property type="molecule type" value="Genomic_DNA"/>
</dbReference>
<comment type="caution">
    <text evidence="3">The sequence shown here is derived from an EMBL/GenBank/DDBJ whole genome shotgun (WGS) entry which is preliminary data.</text>
</comment>
<feature type="compositionally biased region" description="Basic and acidic residues" evidence="1">
    <location>
        <begin position="46"/>
        <end position="56"/>
    </location>
</feature>
<feature type="region of interest" description="Disordered" evidence="1">
    <location>
        <begin position="1"/>
        <end position="123"/>
    </location>
</feature>
<dbReference type="Pfam" id="PF05036">
    <property type="entry name" value="SPOR"/>
    <property type="match status" value="1"/>
</dbReference>
<evidence type="ECO:0000313" key="4">
    <source>
        <dbReference type="Proteomes" id="UP000218332"/>
    </source>
</evidence>
<evidence type="ECO:0000256" key="1">
    <source>
        <dbReference type="SAM" id="MobiDB-lite"/>
    </source>
</evidence>
<evidence type="ECO:0000259" key="2">
    <source>
        <dbReference type="PROSITE" id="PS51724"/>
    </source>
</evidence>
<reference evidence="3 4" key="1">
    <citation type="submission" date="2017-07" db="EMBL/GenBank/DDBJ databases">
        <title>Tamlnaduibacter salinus (Mi-7) genome sequencing.</title>
        <authorList>
            <person name="Verma A."/>
            <person name="Krishnamurthi S."/>
        </authorList>
    </citation>
    <scope>NUCLEOTIDE SEQUENCE [LARGE SCALE GENOMIC DNA]</scope>
    <source>
        <strain evidence="3 4">Mi-7</strain>
    </source>
</reference>
<name>A0A2A2I1M1_9GAMM</name>
<dbReference type="Gene3D" id="3.30.70.1070">
    <property type="entry name" value="Sporulation related repeat"/>
    <property type="match status" value="1"/>
</dbReference>
<dbReference type="PANTHER" id="PTHR38687:SF1">
    <property type="entry name" value="CELL DIVISION PROTEIN DEDD"/>
    <property type="match status" value="1"/>
</dbReference>
<feature type="compositionally biased region" description="Low complexity" evidence="1">
    <location>
        <begin position="31"/>
        <end position="43"/>
    </location>
</feature>
<feature type="compositionally biased region" description="Basic and acidic residues" evidence="1">
    <location>
        <begin position="1"/>
        <end position="10"/>
    </location>
</feature>
<dbReference type="Proteomes" id="UP000218332">
    <property type="component" value="Unassembled WGS sequence"/>
</dbReference>
<evidence type="ECO:0000313" key="3">
    <source>
        <dbReference type="EMBL" id="PAV24903.1"/>
    </source>
</evidence>
<dbReference type="InterPro" id="IPR052521">
    <property type="entry name" value="Cell_div_SPOR-domain"/>
</dbReference>
<dbReference type="InterPro" id="IPR036680">
    <property type="entry name" value="SPOR-like_sf"/>
</dbReference>
<protein>
    <submittedName>
        <fullName evidence="3">Sporulation protein</fullName>
    </submittedName>
</protein>
<dbReference type="GO" id="GO:0032153">
    <property type="term" value="C:cell division site"/>
    <property type="evidence" value="ECO:0007669"/>
    <property type="project" value="TreeGrafter"/>
</dbReference>
<accession>A0A2A2I1M1</accession>
<dbReference type="AlphaFoldDB" id="A0A2A2I1M1"/>
<feature type="compositionally biased region" description="Low complexity" evidence="1">
    <location>
        <begin position="101"/>
        <end position="121"/>
    </location>
</feature>
<dbReference type="PANTHER" id="PTHR38687">
    <property type="entry name" value="CELL DIVISION PROTEIN DEDD-RELATED"/>
    <property type="match status" value="1"/>
</dbReference>
<dbReference type="PROSITE" id="PS51724">
    <property type="entry name" value="SPOR"/>
    <property type="match status" value="1"/>
</dbReference>
<gene>
    <name evidence="3" type="ORF">CF392_13745</name>
</gene>
<dbReference type="SUPFAM" id="SSF110997">
    <property type="entry name" value="Sporulation related repeat"/>
    <property type="match status" value="1"/>
</dbReference>
<dbReference type="GO" id="GO:0032506">
    <property type="term" value="P:cytokinetic process"/>
    <property type="evidence" value="ECO:0007669"/>
    <property type="project" value="TreeGrafter"/>
</dbReference>
<dbReference type="GO" id="GO:0030428">
    <property type="term" value="C:cell septum"/>
    <property type="evidence" value="ECO:0007669"/>
    <property type="project" value="TreeGrafter"/>
</dbReference>
<sequence>MLFDEPRQERTTQAVDIPEEPDFPEVSQPGDSSDTANTTSSAEESPDFKLEERPAKEALPVTPEAGDDGEPASGEPASETEAASENVAGTSDTDSVDSPDSEGGAAGPESSAQQASASASEFSEVLEGGWLVQLGSFGNRGNATGMRDRIREAGYDAHLQQIERGGTTLTRVFSGPFASEAMAKEAKQSLDEAFSVNSLVIQGDQ</sequence>